<dbReference type="Gene3D" id="1.25.40.80">
    <property type="match status" value="1"/>
</dbReference>
<dbReference type="InterPro" id="IPR014729">
    <property type="entry name" value="Rossmann-like_a/b/a_fold"/>
</dbReference>
<dbReference type="GO" id="GO:0003677">
    <property type="term" value="F:DNA binding"/>
    <property type="evidence" value="ECO:0007669"/>
    <property type="project" value="TreeGrafter"/>
</dbReference>
<keyword evidence="10" id="KW-1185">Reference proteome</keyword>
<evidence type="ECO:0000256" key="2">
    <source>
        <dbReference type="ARBA" id="ARBA00022630"/>
    </source>
</evidence>
<keyword evidence="2 5" id="KW-0285">Flavoprotein</keyword>
<comment type="cofactor">
    <cofactor evidence="5">
        <name>FAD</name>
        <dbReference type="ChEBI" id="CHEBI:57692"/>
    </cofactor>
    <text evidence="5">Binds 1 FAD per subunit.</text>
</comment>
<dbReference type="PANTHER" id="PTHR11455:SF18">
    <property type="entry name" value="SI:CH1073-390K14.1"/>
    <property type="match status" value="1"/>
</dbReference>
<dbReference type="PRINTS" id="PR00147">
    <property type="entry name" value="DNAPHOTLYASE"/>
</dbReference>
<protein>
    <submittedName>
        <fullName evidence="9">Deoxyribodipyrimidine photo-lyase</fullName>
    </submittedName>
</protein>
<feature type="region of interest" description="Disordered" evidence="7">
    <location>
        <begin position="95"/>
        <end position="190"/>
    </location>
</feature>
<evidence type="ECO:0000256" key="5">
    <source>
        <dbReference type="PIRSR" id="PIRSR602081-1"/>
    </source>
</evidence>
<dbReference type="Pfam" id="PF00875">
    <property type="entry name" value="DNA_photolyase"/>
    <property type="match status" value="1"/>
</dbReference>
<dbReference type="GO" id="GO:0005737">
    <property type="term" value="C:cytoplasm"/>
    <property type="evidence" value="ECO:0007669"/>
    <property type="project" value="TreeGrafter"/>
</dbReference>
<feature type="domain" description="Photolyase/cryptochrome alpha/beta" evidence="8">
    <location>
        <begin position="246"/>
        <end position="387"/>
    </location>
</feature>
<proteinExistence type="inferred from homology"/>
<organism evidence="9 10">
    <name type="scientific">Scomber scombrus</name>
    <name type="common">Atlantic mackerel</name>
    <name type="synonym">Scomber vernalis</name>
    <dbReference type="NCBI Taxonomy" id="13677"/>
    <lineage>
        <taxon>Eukaryota</taxon>
        <taxon>Metazoa</taxon>
        <taxon>Chordata</taxon>
        <taxon>Craniata</taxon>
        <taxon>Vertebrata</taxon>
        <taxon>Euteleostomi</taxon>
        <taxon>Actinopterygii</taxon>
        <taxon>Neopterygii</taxon>
        <taxon>Teleostei</taxon>
        <taxon>Neoteleostei</taxon>
        <taxon>Acanthomorphata</taxon>
        <taxon>Pelagiaria</taxon>
        <taxon>Scombriformes</taxon>
        <taxon>Scombridae</taxon>
        <taxon>Scomber</taxon>
    </lineage>
</organism>
<dbReference type="Pfam" id="PF03441">
    <property type="entry name" value="FAD_binding_7"/>
    <property type="match status" value="1"/>
</dbReference>
<feature type="compositionally biased region" description="Basic and acidic residues" evidence="7">
    <location>
        <begin position="95"/>
        <end position="104"/>
    </location>
</feature>
<feature type="binding site" evidence="5">
    <location>
        <begin position="504"/>
        <end position="508"/>
    </location>
    <ligand>
        <name>FAD</name>
        <dbReference type="ChEBI" id="CHEBI:57692"/>
    </ligand>
</feature>
<feature type="binding site" evidence="5">
    <location>
        <position position="492"/>
    </location>
    <ligand>
        <name>FAD</name>
        <dbReference type="ChEBI" id="CHEBI:57692"/>
    </ligand>
</feature>
<comment type="similarity">
    <text evidence="1">Belongs to the DNA photolyase class-1 family.</text>
</comment>
<dbReference type="PANTHER" id="PTHR11455">
    <property type="entry name" value="CRYPTOCHROME"/>
    <property type="match status" value="1"/>
</dbReference>
<feature type="region of interest" description="Disordered" evidence="7">
    <location>
        <begin position="836"/>
        <end position="883"/>
    </location>
</feature>
<dbReference type="GO" id="GO:0032922">
    <property type="term" value="P:circadian regulation of gene expression"/>
    <property type="evidence" value="ECO:0007669"/>
    <property type="project" value="TreeGrafter"/>
</dbReference>
<dbReference type="InterPro" id="IPR005101">
    <property type="entry name" value="Cryptochr/Photolyase_FAD-bd"/>
</dbReference>
<feature type="binding site" evidence="5">
    <location>
        <begin position="635"/>
        <end position="637"/>
    </location>
    <ligand>
        <name>FAD</name>
        <dbReference type="ChEBI" id="CHEBI:57692"/>
    </ligand>
</feature>
<dbReference type="SUPFAM" id="SSF52425">
    <property type="entry name" value="Cryptochrome/photolyase, N-terminal domain"/>
    <property type="match status" value="1"/>
</dbReference>
<feature type="compositionally biased region" description="Basic and acidic residues" evidence="7">
    <location>
        <begin position="836"/>
        <end position="850"/>
    </location>
</feature>
<feature type="binding site" evidence="5">
    <location>
        <position position="535"/>
    </location>
    <ligand>
        <name>FAD</name>
        <dbReference type="ChEBI" id="CHEBI:57692"/>
    </ligand>
</feature>
<reference evidence="9 10" key="1">
    <citation type="submission" date="2024-01" db="EMBL/GenBank/DDBJ databases">
        <authorList>
            <person name="Alioto T."/>
            <person name="Alioto T."/>
            <person name="Gomez Garrido J."/>
        </authorList>
    </citation>
    <scope>NUCLEOTIDE SEQUENCE [LARGE SCALE GENOMIC DNA]</scope>
</reference>
<dbReference type="SUPFAM" id="SSF48173">
    <property type="entry name" value="Cryptochrome/photolyase FAD-binding domain"/>
    <property type="match status" value="1"/>
</dbReference>
<dbReference type="PROSITE" id="PS00394">
    <property type="entry name" value="DNA_PHOTOLYASES_1_1"/>
    <property type="match status" value="1"/>
</dbReference>
<name>A0AAV1MWP8_SCOSC</name>
<sequence length="883" mass="99508">MSSPANDSKALVTKMLREVLMGREDPEGFFAMCVSELGHQESRSQFMSLIQPLSTANSSLHSVLTSIYQEYFSKTEEDELELALTLSLLEMQDHHLSTPSKESRPQLLGDRPNLSSCVPLTSMSNSKGNSHTQAVDEVGRKKNTNLPQTGPWGKVKSPQTTRESELKKGAHFDNYNKETPGTNQTVCVPRWPASFSKQDTVEEGDQLMDGELNQSQKSKRSKNRRQRRKGNSLHVVGLPRSPSVPPPVLLWFRRDLRLCDNPALSGSLEVGAPVIPVFIWTPEEEEGPGITVAMGGACKYWLHQALSCFCSSLERIGSNLVFLKASVEGNKAGCSLRTVKELVKETGAKTVLANALYEPWLKERDDVLVSALQKDGVECRIFHSYCLRDPYSVSTEGVGLRGIGSVSHFMSCCRQNPGSALGTPLDPPVSLPTPVHWPLGVSLESLGLARMPRRKDGTTIDWAANIHKSWDFSEEGAQARLEAFLHDGVYRYEKESGRADFPNTSCLSPYLHFGQLSPRWLLWDAKQARCRPPKFQRKLAWRDMAYWQLTLFPDLPWESLRPPYKALRWSSDHGHLKAWQRGQTGYPLVDAAMRQLWLTGWMNNYMRHVVASFLIAYLHLPWQEGYRWFQDTLVDADVAIDAMMWQNGGMCGLDHWNFVMHPVDAAMTCDPCGSYVRKWCPELADLPDELIHKPWKCPTSMLRRAGVAFGQTYPERIVTDLEVRRSQSLRDVALLRKEFGQYVDKHTGCDLVPLPPRLVSEALGLSHIAGGVVKQFLLPVITRMEFKHQLEDPDADAASNPYNAVLKGYVSRKRDETIAFLNERDFTASVMYEGTQRKERLESDHHRMEGLPRPPVPRGRARRTPTAKDRFSIVPGGTVTSLR</sequence>
<dbReference type="GO" id="GO:0071949">
    <property type="term" value="F:FAD binding"/>
    <property type="evidence" value="ECO:0007669"/>
    <property type="project" value="TreeGrafter"/>
</dbReference>
<dbReference type="GO" id="GO:0043153">
    <property type="term" value="P:entrainment of circadian clock by photoperiod"/>
    <property type="evidence" value="ECO:0007669"/>
    <property type="project" value="TreeGrafter"/>
</dbReference>
<evidence type="ECO:0000256" key="6">
    <source>
        <dbReference type="PIRSR" id="PIRSR602081-2"/>
    </source>
</evidence>
<feature type="compositionally biased region" description="Basic residues" evidence="7">
    <location>
        <begin position="217"/>
        <end position="231"/>
    </location>
</feature>
<dbReference type="GO" id="GO:0006950">
    <property type="term" value="P:response to stress"/>
    <property type="evidence" value="ECO:0007669"/>
    <property type="project" value="UniProtKB-ARBA"/>
</dbReference>
<dbReference type="AlphaFoldDB" id="A0AAV1MWP8"/>
<dbReference type="Proteomes" id="UP001314229">
    <property type="component" value="Unassembled WGS sequence"/>
</dbReference>
<dbReference type="EMBL" id="CAWUFR010000005">
    <property type="protein sequence ID" value="CAK6951153.1"/>
    <property type="molecule type" value="Genomic_DNA"/>
</dbReference>
<feature type="region of interest" description="Disordered" evidence="7">
    <location>
        <begin position="206"/>
        <end position="239"/>
    </location>
</feature>
<evidence type="ECO:0000256" key="1">
    <source>
        <dbReference type="ARBA" id="ARBA00005862"/>
    </source>
</evidence>
<feature type="compositionally biased region" description="Basic and acidic residues" evidence="7">
    <location>
        <begin position="162"/>
        <end position="176"/>
    </location>
</feature>
<evidence type="ECO:0000313" key="9">
    <source>
        <dbReference type="EMBL" id="CAK6951153.1"/>
    </source>
</evidence>
<keyword evidence="4" id="KW-0157">Chromophore</keyword>
<feature type="compositionally biased region" description="Polar residues" evidence="7">
    <location>
        <begin position="177"/>
        <end position="186"/>
    </location>
</feature>
<evidence type="ECO:0000256" key="4">
    <source>
        <dbReference type="ARBA" id="ARBA00022991"/>
    </source>
</evidence>
<dbReference type="GO" id="GO:0006139">
    <property type="term" value="P:nucleobase-containing compound metabolic process"/>
    <property type="evidence" value="ECO:0007669"/>
    <property type="project" value="UniProtKB-ARBA"/>
</dbReference>
<dbReference type="InterPro" id="IPR002081">
    <property type="entry name" value="Cryptochrome/DNA_photolyase_1"/>
</dbReference>
<comment type="caution">
    <text evidence="9">The sequence shown here is derived from an EMBL/GenBank/DDBJ whole genome shotgun (WGS) entry which is preliminary data.</text>
</comment>
<gene>
    <name evidence="9" type="ORF">FSCOSCO3_A020704</name>
</gene>
<dbReference type="Gene3D" id="1.10.579.10">
    <property type="entry name" value="DNA Cyclobutane Dipyrimidine Photolyase, subunit A, domain 3"/>
    <property type="match status" value="1"/>
</dbReference>
<keyword evidence="3 5" id="KW-0274">FAD</keyword>
<evidence type="ECO:0000256" key="3">
    <source>
        <dbReference type="ARBA" id="ARBA00022827"/>
    </source>
</evidence>
<feature type="site" description="Electron transfer via tryptophanyl radical" evidence="6">
    <location>
        <position position="622"/>
    </location>
</feature>
<dbReference type="GO" id="GO:0005634">
    <property type="term" value="C:nucleus"/>
    <property type="evidence" value="ECO:0007669"/>
    <property type="project" value="TreeGrafter"/>
</dbReference>
<dbReference type="InterPro" id="IPR006050">
    <property type="entry name" value="DNA_photolyase_N"/>
</dbReference>
<evidence type="ECO:0000313" key="10">
    <source>
        <dbReference type="Proteomes" id="UP001314229"/>
    </source>
</evidence>
<feature type="site" description="Electron transfer via tryptophanyl radical" evidence="6">
    <location>
        <position position="569"/>
    </location>
</feature>
<evidence type="ECO:0000259" key="8">
    <source>
        <dbReference type="PROSITE" id="PS51645"/>
    </source>
</evidence>
<feature type="compositionally biased region" description="Polar residues" evidence="7">
    <location>
        <begin position="113"/>
        <end position="133"/>
    </location>
</feature>
<dbReference type="InterPro" id="IPR018394">
    <property type="entry name" value="DNA_photolyase_1_CS_C"/>
</dbReference>
<accession>A0AAV1MWP8</accession>
<evidence type="ECO:0000256" key="7">
    <source>
        <dbReference type="SAM" id="MobiDB-lite"/>
    </source>
</evidence>
<dbReference type="InterPro" id="IPR036134">
    <property type="entry name" value="Crypto/Photolyase_FAD-like_sf"/>
</dbReference>
<dbReference type="InterPro" id="IPR036155">
    <property type="entry name" value="Crypto/Photolyase_N_sf"/>
</dbReference>
<dbReference type="PROSITE" id="PS51645">
    <property type="entry name" value="PHR_CRY_ALPHA_BETA"/>
    <property type="match status" value="1"/>
</dbReference>
<dbReference type="Gene3D" id="3.40.50.620">
    <property type="entry name" value="HUPs"/>
    <property type="match status" value="1"/>
</dbReference>
<feature type="site" description="Electron transfer via tryptophanyl radical" evidence="6">
    <location>
        <position position="645"/>
    </location>
</feature>
<dbReference type="GO" id="GO:0003904">
    <property type="term" value="F:deoxyribodipyrimidine photo-lyase activity"/>
    <property type="evidence" value="ECO:0007669"/>
    <property type="project" value="TreeGrafter"/>
</dbReference>